<evidence type="ECO:0000256" key="5">
    <source>
        <dbReference type="ARBA" id="ARBA00022725"/>
    </source>
</evidence>
<keyword evidence="8 10" id="KW-0675">Receptor</keyword>
<keyword evidence="9 10" id="KW-0807">Transducer</keyword>
<dbReference type="EnsemblMetazoa" id="AALFPA23_003928.R4618">
    <property type="protein sequence ID" value="AALFPA23_003928.P4618"/>
    <property type="gene ID" value="AALFPA23_003928"/>
</dbReference>
<comment type="subcellular location">
    <subcellularLocation>
        <location evidence="1 10">Cell membrane</location>
        <topology evidence="1 10">Multi-pass membrane protein</topology>
    </subcellularLocation>
</comment>
<dbReference type="PANTHER" id="PTHR21137:SF35">
    <property type="entry name" value="ODORANT RECEPTOR 19A-RELATED"/>
    <property type="match status" value="1"/>
</dbReference>
<keyword evidence="12" id="KW-1185">Reference proteome</keyword>
<dbReference type="Proteomes" id="UP000069940">
    <property type="component" value="Unassembled WGS sequence"/>
</dbReference>
<name>A0ABM1XY78_AEDAL</name>
<keyword evidence="5 10" id="KW-0552">Olfaction</keyword>
<keyword evidence="6 10" id="KW-1133">Transmembrane helix</keyword>
<reference evidence="11" key="2">
    <citation type="submission" date="2025-05" db="UniProtKB">
        <authorList>
            <consortium name="EnsemblMetazoa"/>
        </authorList>
    </citation>
    <scope>IDENTIFICATION</scope>
    <source>
        <strain evidence="11">Foshan</strain>
    </source>
</reference>
<dbReference type="InterPro" id="IPR004117">
    <property type="entry name" value="7tm6_olfct_rcpt"/>
</dbReference>
<protein>
    <recommendedName>
        <fullName evidence="10">Odorant receptor</fullName>
    </recommendedName>
</protein>
<keyword evidence="7 10" id="KW-0472">Membrane</keyword>
<comment type="caution">
    <text evidence="10">Lacks conserved residue(s) required for the propagation of feature annotation.</text>
</comment>
<evidence type="ECO:0000256" key="2">
    <source>
        <dbReference type="ARBA" id="ARBA00022475"/>
    </source>
</evidence>
<dbReference type="PANTHER" id="PTHR21137">
    <property type="entry name" value="ODORANT RECEPTOR"/>
    <property type="match status" value="1"/>
</dbReference>
<dbReference type="RefSeq" id="XP_029725349.2">
    <property type="nucleotide sequence ID" value="XM_029869489.2"/>
</dbReference>
<accession>A0ABM1XY78</accession>
<evidence type="ECO:0000256" key="7">
    <source>
        <dbReference type="ARBA" id="ARBA00023136"/>
    </source>
</evidence>
<sequence length="404" mass="46566">MVLRSILKRHFVVFEDDALSRIHGVDVYHGLIVRLRWQLRAVGYDVLKIPFKYGKMTAFSSLCLLLFIAFTGYTVVLHWGDWFQVIDTLSLLGMGSSSVAKALTGLLNYEYYQKNYRILTALYRSNDKHKDNNRRLVYWGMLITYYYRFFLVISVSGGFGFVLTPVFTYFWYNERMLIINLHIPGVDTVTRTGFMITTLFHLVLIFMAVAGILAADLGCIIVVGHVAGIADVFKNALNELDQLTKQKCDERVDDSIHRKVLQICVMHQEIISYEEELDENYGVTVFVQVLSSIACVALSLFNFYMTYNIGALTFLVYAFFQLFQYCVLGTVLTIKNDEIMIALYDTYWYKLTNTEQKMIGYMLHRSQNAVEMTIGGISLLNMETFVEIVKTIYSYSAMLVQFLD</sequence>
<keyword evidence="2" id="KW-1003">Cell membrane</keyword>
<evidence type="ECO:0000256" key="4">
    <source>
        <dbReference type="ARBA" id="ARBA00022692"/>
    </source>
</evidence>
<dbReference type="Pfam" id="PF02949">
    <property type="entry name" value="7tm_6"/>
    <property type="match status" value="1"/>
</dbReference>
<feature type="transmembrane region" description="Helical" evidence="10">
    <location>
        <begin position="311"/>
        <end position="334"/>
    </location>
</feature>
<evidence type="ECO:0000313" key="11">
    <source>
        <dbReference type="EnsemblMetazoa" id="AALFPA23_003928.P4618"/>
    </source>
</evidence>
<organism evidence="11 12">
    <name type="scientific">Aedes albopictus</name>
    <name type="common">Asian tiger mosquito</name>
    <name type="synonym">Stegomyia albopicta</name>
    <dbReference type="NCBI Taxonomy" id="7160"/>
    <lineage>
        <taxon>Eukaryota</taxon>
        <taxon>Metazoa</taxon>
        <taxon>Ecdysozoa</taxon>
        <taxon>Arthropoda</taxon>
        <taxon>Hexapoda</taxon>
        <taxon>Insecta</taxon>
        <taxon>Pterygota</taxon>
        <taxon>Neoptera</taxon>
        <taxon>Endopterygota</taxon>
        <taxon>Diptera</taxon>
        <taxon>Nematocera</taxon>
        <taxon>Culicoidea</taxon>
        <taxon>Culicidae</taxon>
        <taxon>Culicinae</taxon>
        <taxon>Aedini</taxon>
        <taxon>Aedes</taxon>
        <taxon>Stegomyia</taxon>
    </lineage>
</organism>
<evidence type="ECO:0000256" key="9">
    <source>
        <dbReference type="ARBA" id="ARBA00023224"/>
    </source>
</evidence>
<feature type="transmembrane region" description="Helical" evidence="10">
    <location>
        <begin position="192"/>
        <end position="215"/>
    </location>
</feature>
<feature type="transmembrane region" description="Helical" evidence="10">
    <location>
        <begin position="58"/>
        <end position="79"/>
    </location>
</feature>
<keyword evidence="4 10" id="KW-0812">Transmembrane</keyword>
<dbReference type="GeneID" id="115265212"/>
<feature type="transmembrane region" description="Helical" evidence="10">
    <location>
        <begin position="145"/>
        <end position="172"/>
    </location>
</feature>
<reference evidence="12" key="1">
    <citation type="journal article" date="2015" name="Proc. Natl. Acad. Sci. U.S.A.">
        <title>Genome sequence of the Asian Tiger mosquito, Aedes albopictus, reveals insights into its biology, genetics, and evolution.</title>
        <authorList>
            <person name="Chen X.G."/>
            <person name="Jiang X."/>
            <person name="Gu J."/>
            <person name="Xu M."/>
            <person name="Wu Y."/>
            <person name="Deng Y."/>
            <person name="Zhang C."/>
            <person name="Bonizzoni M."/>
            <person name="Dermauw W."/>
            <person name="Vontas J."/>
            <person name="Armbruster P."/>
            <person name="Huang X."/>
            <person name="Yang Y."/>
            <person name="Zhang H."/>
            <person name="He W."/>
            <person name="Peng H."/>
            <person name="Liu Y."/>
            <person name="Wu K."/>
            <person name="Chen J."/>
            <person name="Lirakis M."/>
            <person name="Topalis P."/>
            <person name="Van Leeuwen T."/>
            <person name="Hall A.B."/>
            <person name="Jiang X."/>
            <person name="Thorpe C."/>
            <person name="Mueller R.L."/>
            <person name="Sun C."/>
            <person name="Waterhouse R.M."/>
            <person name="Yan G."/>
            <person name="Tu Z.J."/>
            <person name="Fang X."/>
            <person name="James A.A."/>
        </authorList>
    </citation>
    <scope>NUCLEOTIDE SEQUENCE [LARGE SCALE GENOMIC DNA]</scope>
    <source>
        <strain evidence="12">Foshan</strain>
    </source>
</reference>
<proteinExistence type="inferred from homology"/>
<comment type="similarity">
    <text evidence="10">Belongs to the insect chemoreceptor superfamily. Heteromeric odorant receptor channel (TC 1.A.69) family.</text>
</comment>
<keyword evidence="3 10" id="KW-0716">Sensory transduction</keyword>
<feature type="transmembrane region" description="Helical" evidence="10">
    <location>
        <begin position="281"/>
        <end position="305"/>
    </location>
</feature>
<evidence type="ECO:0000256" key="10">
    <source>
        <dbReference type="RuleBase" id="RU351113"/>
    </source>
</evidence>
<evidence type="ECO:0000256" key="3">
    <source>
        <dbReference type="ARBA" id="ARBA00022606"/>
    </source>
</evidence>
<evidence type="ECO:0000256" key="1">
    <source>
        <dbReference type="ARBA" id="ARBA00004651"/>
    </source>
</evidence>
<evidence type="ECO:0000313" key="12">
    <source>
        <dbReference type="Proteomes" id="UP000069940"/>
    </source>
</evidence>
<evidence type="ECO:0000256" key="6">
    <source>
        <dbReference type="ARBA" id="ARBA00022989"/>
    </source>
</evidence>
<evidence type="ECO:0000256" key="8">
    <source>
        <dbReference type="ARBA" id="ARBA00023170"/>
    </source>
</evidence>